<reference evidence="2 3" key="1">
    <citation type="submission" date="2022-03" db="EMBL/GenBank/DDBJ databases">
        <title>Parabacteroides sp. nov. isolated from swine feces.</title>
        <authorList>
            <person name="Bak J.E."/>
        </authorList>
    </citation>
    <scope>NUCLEOTIDE SEQUENCE [LARGE SCALE GENOMIC DNA]</scope>
    <source>
        <strain evidence="2 3">AGMB00274</strain>
    </source>
</reference>
<dbReference type="CDD" id="cd03801">
    <property type="entry name" value="GT4_PimA-like"/>
    <property type="match status" value="1"/>
</dbReference>
<dbReference type="Gene3D" id="3.40.50.2000">
    <property type="entry name" value="Glycogen Phosphorylase B"/>
    <property type="match status" value="2"/>
</dbReference>
<evidence type="ECO:0000313" key="3">
    <source>
        <dbReference type="Proteomes" id="UP001165444"/>
    </source>
</evidence>
<comment type="caution">
    <text evidence="2">The sequence shown here is derived from an EMBL/GenBank/DDBJ whole genome shotgun (WGS) entry which is preliminary data.</text>
</comment>
<dbReference type="SUPFAM" id="SSF53756">
    <property type="entry name" value="UDP-Glycosyltransferase/glycogen phosphorylase"/>
    <property type="match status" value="1"/>
</dbReference>
<organism evidence="2 3">
    <name type="scientific">Parabacteroides faecalis</name>
    <dbReference type="NCBI Taxonomy" id="2924040"/>
    <lineage>
        <taxon>Bacteria</taxon>
        <taxon>Pseudomonadati</taxon>
        <taxon>Bacteroidota</taxon>
        <taxon>Bacteroidia</taxon>
        <taxon>Bacteroidales</taxon>
        <taxon>Tannerellaceae</taxon>
        <taxon>Parabacteroides</taxon>
    </lineage>
</organism>
<accession>A0ABT0C1F6</accession>
<feature type="domain" description="Glycosyl transferase family 1" evidence="1">
    <location>
        <begin position="171"/>
        <end position="330"/>
    </location>
</feature>
<dbReference type="InterPro" id="IPR001296">
    <property type="entry name" value="Glyco_trans_1"/>
</dbReference>
<evidence type="ECO:0000259" key="1">
    <source>
        <dbReference type="Pfam" id="PF00534"/>
    </source>
</evidence>
<evidence type="ECO:0000313" key="2">
    <source>
        <dbReference type="EMBL" id="MCJ2380822.1"/>
    </source>
</evidence>
<dbReference type="PANTHER" id="PTHR12526">
    <property type="entry name" value="GLYCOSYLTRANSFERASE"/>
    <property type="match status" value="1"/>
</dbReference>
<protein>
    <submittedName>
        <fullName evidence="2">Glycosyltransferase</fullName>
    </submittedName>
</protein>
<dbReference type="RefSeq" id="WP_243325063.1">
    <property type="nucleotide sequence ID" value="NZ_JAKZMM010000021.1"/>
</dbReference>
<proteinExistence type="predicted"/>
<sequence>MHIMRIYFYHTRESKQSLEEWKQLRFPGHLLYGLPLLEKYGIDAILHRHRYIENRWKLMLYVTYEIFACRKKYDVLYGTSFRGLEIIIFLHALGLYKRPIVVWHHTALRRSRNKIREFLSCVFYKGIDHMFFFSQKHIDESIQLNKVPSEKLELVHWGPDLAFYDNIMSAASKENHMGFISTGKENRDVDTLIKAFIETKASLEIYISKTCGAINYKEKLDKYSPCDRIKIHYTNGVIPYILAQIVATKQFVVIPCLEYSYTVGLTTLVEALALGIPVICSKNPYYEMDIDKEQIGITIAYGDVQGWKNAINFLMENPVIAKKMGENARRLAEKSFNLEVFSKEVAISLLNSNK</sequence>
<dbReference type="EMBL" id="JAKZMM010000021">
    <property type="protein sequence ID" value="MCJ2380822.1"/>
    <property type="molecule type" value="Genomic_DNA"/>
</dbReference>
<dbReference type="Pfam" id="PF00534">
    <property type="entry name" value="Glycos_transf_1"/>
    <property type="match status" value="1"/>
</dbReference>
<name>A0ABT0C1F6_9BACT</name>
<keyword evidence="3" id="KW-1185">Reference proteome</keyword>
<gene>
    <name evidence="2" type="ORF">MUN53_09390</name>
</gene>
<dbReference type="Proteomes" id="UP001165444">
    <property type="component" value="Unassembled WGS sequence"/>
</dbReference>